<proteinExistence type="predicted"/>
<sequence length="1309" mass="143565">MITYADQEVEKAAPEDYSAQVRRARRKVRKQRDAQAAKLYPHLRTFVLTQADSVMGTATDRVPRTLTLVTPDLDNPSRDHLFVGPYPVLSENHHWDAAFEELNFATSDGTSVMRGNLRLTHSRLRAYGTIEVGDESFSVQYEVPPQRYRMKVAQDAAYLSGSQGVISWDTNSSRWKDADWSEGYQVGFTWGINGEEIIGDEKVYTFLATFDDIATGRKWVPEPYSYHGFLMQDSSLNYGLNAGVKTPTGVGAELFPYQLRVRLSEFAYDFAGGMVVSQPGYKGKVYGCIGDWAGAHIGGLYRLHRDGEIGVVAVHDRTFYAGLTPAAHTEFDGNRVRWSGLPEMAAAEAGLPTEGYFVFSHDGSKIVDGSVAGGGHRVHADRIVSLAGKLGSAELCSMLSHTLDAGAGAGHDLTELIRMSQFTTNAKGEYYDVVQQGSMDDFYTILQNYMDTDLRTKFFRASPPPLDPVLRGIAHTKGTKGTDPIPWYGSLSVPYTATAVGKFSDDDYAKNLNTIRAESWLSTTTSASDVMAAQGPLLYQRRYLQKHDSLEWFLLDQRNNADKYAPIIDAKAEEWLKQARDTNVGTPEQLEEMEKQIKALADAAKKHKQYWAFALYTYAMTPAYLNFLQALLLSGVDFDGSEFSQRVQRTVALLNVLDTNSFFSQQYAYTLQMFQLSSILPQMIDLGVDIEKFHYVVKLIIDKFIDTYLNSPDPGMREAAEQLRLHASEDTVTRMVAIMRTSAAVGYGLGTWAFLASTFETTCARVLSWVPTVVVRAGALACAGLLLSFFLTGSADYESLPPEKKAFVITSGANIVAVTLLPVVRRVVALAQVWNSNVGLAKNLKMFVSGKLMSEAQKTATSGLRGWLIQEAGPKVPASRLSFKQWWSARQATAETAQLLSKTPKGGLLRVFGKNVTMFMARTLAAGFAILGIVMSAIDLHNSGEPLERAVHAMFLIASCLELVAIMGGWMLAGSSLAVGGMLVTTIFSIVSVVGFVALLIGAVLLILLMTQPQQSPVEKFAKEQAGGLYMEYKVAIESFRLYMPISQPQRSGIAVFPLGNRAKALTIGSDGRVTQGTFDSTGHTAFYIDTDEQGRALIGAPIVNTAGKQVLQTLASNADGAVTSVNFDSTNPPLDPKLQWYAVPTGNGVYERAANGVDELKAAPFVLYNAYWADKMKSIRFLATDSAGGWTLTDNPMLATGLQLEMVPTKPAELSMSDVSWLTIAHDERTTPALHVPGSLPRKWSISPALPDGLEFNTEDGTLKMREGYNVPPAPKQTYTVKVSNDLDSVQTSFSLEVKPPQEELFFA</sequence>
<accession>A0A8J3VC40</accession>
<dbReference type="Proteomes" id="UP000612899">
    <property type="component" value="Unassembled WGS sequence"/>
</dbReference>
<feature type="transmembrane region" description="Helical" evidence="1">
    <location>
        <begin position="919"/>
        <end position="938"/>
    </location>
</feature>
<protein>
    <submittedName>
        <fullName evidence="2">Uncharacterized protein</fullName>
    </submittedName>
</protein>
<feature type="transmembrane region" description="Helical" evidence="1">
    <location>
        <begin position="735"/>
        <end position="755"/>
    </location>
</feature>
<evidence type="ECO:0000313" key="2">
    <source>
        <dbReference type="EMBL" id="GIH02214.1"/>
    </source>
</evidence>
<keyword evidence="1" id="KW-0812">Transmembrane</keyword>
<name>A0A8J3VC40_9ACTN</name>
<reference evidence="2" key="1">
    <citation type="submission" date="2021-01" db="EMBL/GenBank/DDBJ databases">
        <title>Whole genome shotgun sequence of Rhizocola hellebori NBRC 109834.</title>
        <authorList>
            <person name="Komaki H."/>
            <person name="Tamura T."/>
        </authorList>
    </citation>
    <scope>NUCLEOTIDE SEQUENCE</scope>
    <source>
        <strain evidence="2">NBRC 109834</strain>
    </source>
</reference>
<keyword evidence="1" id="KW-1133">Transmembrane helix</keyword>
<organism evidence="2 3">
    <name type="scientific">Rhizocola hellebori</name>
    <dbReference type="NCBI Taxonomy" id="1392758"/>
    <lineage>
        <taxon>Bacteria</taxon>
        <taxon>Bacillati</taxon>
        <taxon>Actinomycetota</taxon>
        <taxon>Actinomycetes</taxon>
        <taxon>Micromonosporales</taxon>
        <taxon>Micromonosporaceae</taxon>
        <taxon>Rhizocola</taxon>
    </lineage>
</organism>
<feature type="transmembrane region" description="Helical" evidence="1">
    <location>
        <begin position="984"/>
        <end position="1010"/>
    </location>
</feature>
<feature type="transmembrane region" description="Helical" evidence="1">
    <location>
        <begin position="950"/>
        <end position="972"/>
    </location>
</feature>
<feature type="transmembrane region" description="Helical" evidence="1">
    <location>
        <begin position="806"/>
        <end position="824"/>
    </location>
</feature>
<evidence type="ECO:0000313" key="3">
    <source>
        <dbReference type="Proteomes" id="UP000612899"/>
    </source>
</evidence>
<gene>
    <name evidence="2" type="ORF">Rhe02_02810</name>
</gene>
<dbReference type="RefSeq" id="WP_203906133.1">
    <property type="nucleotide sequence ID" value="NZ_BONY01000001.1"/>
</dbReference>
<evidence type="ECO:0000256" key="1">
    <source>
        <dbReference type="SAM" id="Phobius"/>
    </source>
</evidence>
<keyword evidence="3" id="KW-1185">Reference proteome</keyword>
<feature type="transmembrane region" description="Helical" evidence="1">
    <location>
        <begin position="767"/>
        <end position="791"/>
    </location>
</feature>
<dbReference type="EMBL" id="BONY01000001">
    <property type="protein sequence ID" value="GIH02214.1"/>
    <property type="molecule type" value="Genomic_DNA"/>
</dbReference>
<comment type="caution">
    <text evidence="2">The sequence shown here is derived from an EMBL/GenBank/DDBJ whole genome shotgun (WGS) entry which is preliminary data.</text>
</comment>
<keyword evidence="1" id="KW-0472">Membrane</keyword>